<dbReference type="RefSeq" id="WP_139099434.1">
    <property type="nucleotide sequence ID" value="NZ_VDFW01000028.1"/>
</dbReference>
<dbReference type="GO" id="GO:0019310">
    <property type="term" value="P:inositol catabolic process"/>
    <property type="evidence" value="ECO:0007669"/>
    <property type="project" value="InterPro"/>
</dbReference>
<dbReference type="PANTHER" id="PTHR39193:SF1">
    <property type="entry name" value="5-DEOXY-GLUCURONATE ISOMERASE"/>
    <property type="match status" value="1"/>
</dbReference>
<keyword evidence="3" id="KW-1185">Reference proteome</keyword>
<dbReference type="GO" id="GO:0008880">
    <property type="term" value="F:glucuronate isomerase activity"/>
    <property type="evidence" value="ECO:0007669"/>
    <property type="project" value="InterPro"/>
</dbReference>
<name>A0A5C4LWQ7_9PSEU</name>
<dbReference type="SUPFAM" id="SSF51182">
    <property type="entry name" value="RmlC-like cupins"/>
    <property type="match status" value="1"/>
</dbReference>
<evidence type="ECO:0000313" key="3">
    <source>
        <dbReference type="Proteomes" id="UP000305546"/>
    </source>
</evidence>
<dbReference type="Gene3D" id="2.60.120.10">
    <property type="entry name" value="Jelly Rolls"/>
    <property type="match status" value="2"/>
</dbReference>
<gene>
    <name evidence="2" type="ORF">FG385_26065</name>
</gene>
<dbReference type="InterPro" id="IPR024203">
    <property type="entry name" value="Deoxy-glucuronate_isom_IolB"/>
</dbReference>
<comment type="caution">
    <text evidence="2">The sequence shown here is derived from an EMBL/GenBank/DDBJ whole genome shotgun (WGS) entry which is preliminary data.</text>
</comment>
<dbReference type="OrthoDB" id="9799936at2"/>
<reference evidence="2 3" key="1">
    <citation type="submission" date="2019-06" db="EMBL/GenBank/DDBJ databases">
        <title>Amycolatopsis alkalitolerans sp. nov., isolated from Gastrodia elata Blume.</title>
        <authorList>
            <person name="Narsing Rao M.P."/>
            <person name="Li W.J."/>
        </authorList>
    </citation>
    <scope>NUCLEOTIDE SEQUENCE [LARGE SCALE GENOMIC DNA]</scope>
    <source>
        <strain evidence="2 3">SYSUP0005</strain>
    </source>
</reference>
<dbReference type="InterPro" id="IPR014710">
    <property type="entry name" value="RmlC-like_jellyroll"/>
</dbReference>
<proteinExistence type="predicted"/>
<organism evidence="2 3">
    <name type="scientific">Amycolatopsis alkalitolerans</name>
    <dbReference type="NCBI Taxonomy" id="2547244"/>
    <lineage>
        <taxon>Bacteria</taxon>
        <taxon>Bacillati</taxon>
        <taxon>Actinomycetota</taxon>
        <taxon>Actinomycetes</taxon>
        <taxon>Pseudonocardiales</taxon>
        <taxon>Pseudonocardiaceae</taxon>
        <taxon>Amycolatopsis</taxon>
    </lineage>
</organism>
<protein>
    <submittedName>
        <fullName evidence="2">5-deoxy-glucuronate isomerase</fullName>
    </submittedName>
</protein>
<keyword evidence="1 2" id="KW-0413">Isomerase</keyword>
<dbReference type="PIRSF" id="PIRSF036628">
    <property type="entry name" value="IolB"/>
    <property type="match status" value="1"/>
</dbReference>
<dbReference type="Pfam" id="PF04962">
    <property type="entry name" value="KduI"/>
    <property type="match status" value="1"/>
</dbReference>
<dbReference type="EMBL" id="VDFW01000028">
    <property type="protein sequence ID" value="TNC22242.1"/>
    <property type="molecule type" value="Genomic_DNA"/>
</dbReference>
<dbReference type="PANTHER" id="PTHR39193">
    <property type="entry name" value="5-DEOXY-GLUCURONATE ISOMERASE"/>
    <property type="match status" value="1"/>
</dbReference>
<dbReference type="Proteomes" id="UP000305546">
    <property type="component" value="Unassembled WGS sequence"/>
</dbReference>
<sequence>MGVEQLRYLDFQVLSLNPGETAELDTAGRETGLLTISGAGTIVAGGEKFTLARRNVFEELSSLLYVPPGAALSVTAATDLCVAVGTAPAEGRYPARLITPEEMKVEQRGGGTALRQIHHVLTHPLPAERLIVYEALVPAGSWAGWPPHCHDGRHGSPNLEETYFFRFDRSEGFGFHRNYLEDGSFDEIFTVRDGDCVAVPRGFHVTTPSPAANMWILNFLAGEPVGEERARPPYFDPTTSWITDDWSRGRLELPVAVR</sequence>
<accession>A0A5C4LWQ7</accession>
<evidence type="ECO:0000313" key="2">
    <source>
        <dbReference type="EMBL" id="TNC22242.1"/>
    </source>
</evidence>
<evidence type="ECO:0000256" key="1">
    <source>
        <dbReference type="ARBA" id="ARBA00023235"/>
    </source>
</evidence>
<dbReference type="InterPro" id="IPR021120">
    <property type="entry name" value="KduI/IolB_isomerase"/>
</dbReference>
<dbReference type="AlphaFoldDB" id="A0A5C4LWQ7"/>
<dbReference type="InterPro" id="IPR011051">
    <property type="entry name" value="RmlC_Cupin_sf"/>
</dbReference>